<proteinExistence type="inferred from homology"/>
<evidence type="ECO:0000256" key="1">
    <source>
        <dbReference type="ARBA" id="ARBA00022603"/>
    </source>
</evidence>
<keyword evidence="4 5" id="KW-0694">RNA-binding</keyword>
<comment type="caution">
    <text evidence="5">Lacks conserved residue(s) required for the propagation of feature annotation.</text>
</comment>
<dbReference type="InterPro" id="IPR023267">
    <property type="entry name" value="RCMT"/>
</dbReference>
<feature type="domain" description="SAM-dependent MTase RsmB/NOP-type" evidence="6">
    <location>
        <begin position="153"/>
        <end position="403"/>
    </location>
</feature>
<gene>
    <name evidence="7" type="ORF">SAMN04489759_10531</name>
</gene>
<dbReference type="InterPro" id="IPR029063">
    <property type="entry name" value="SAM-dependent_MTases_sf"/>
</dbReference>
<feature type="binding site" evidence="5">
    <location>
        <position position="304"/>
    </location>
    <ligand>
        <name>S-adenosyl-L-methionine</name>
        <dbReference type="ChEBI" id="CHEBI:59789"/>
    </ligand>
</feature>
<feature type="active site" description="Nucleophile" evidence="5">
    <location>
        <position position="357"/>
    </location>
</feature>
<dbReference type="EMBL" id="FNBP01000005">
    <property type="protein sequence ID" value="SDG15454.1"/>
    <property type="molecule type" value="Genomic_DNA"/>
</dbReference>
<keyword evidence="3 5" id="KW-0949">S-adenosyl-L-methionine</keyword>
<dbReference type="InterPro" id="IPR054728">
    <property type="entry name" value="RsmB-like_ferredoxin"/>
</dbReference>
<dbReference type="GO" id="GO:0001510">
    <property type="term" value="P:RNA methylation"/>
    <property type="evidence" value="ECO:0007669"/>
    <property type="project" value="InterPro"/>
</dbReference>
<reference evidence="8" key="1">
    <citation type="submission" date="2016-10" db="EMBL/GenBank/DDBJ databases">
        <authorList>
            <person name="Varghese N."/>
            <person name="Submissions S."/>
        </authorList>
    </citation>
    <scope>NUCLEOTIDE SEQUENCE [LARGE SCALE GENOMIC DNA]</scope>
    <source>
        <strain evidence="8">DSM 16477</strain>
    </source>
</reference>
<dbReference type="CDD" id="cd02440">
    <property type="entry name" value="AdoMet_MTases"/>
    <property type="match status" value="1"/>
</dbReference>
<evidence type="ECO:0000313" key="8">
    <source>
        <dbReference type="Proteomes" id="UP000199399"/>
    </source>
</evidence>
<comment type="similarity">
    <text evidence="5">Belongs to the class I-like SAM-binding methyltransferase superfamily. RsmB/NOP family.</text>
</comment>
<keyword evidence="8" id="KW-1185">Reference proteome</keyword>
<dbReference type="GO" id="GO:0008173">
    <property type="term" value="F:RNA methyltransferase activity"/>
    <property type="evidence" value="ECO:0007669"/>
    <property type="project" value="InterPro"/>
</dbReference>
<evidence type="ECO:0000256" key="3">
    <source>
        <dbReference type="ARBA" id="ARBA00022691"/>
    </source>
</evidence>
<evidence type="ECO:0000259" key="6">
    <source>
        <dbReference type="PROSITE" id="PS51686"/>
    </source>
</evidence>
<dbReference type="STRING" id="218672.SAMN04489759_10531"/>
<name>A0A1G7RXN9_9RHOB</name>
<dbReference type="Pfam" id="PF22458">
    <property type="entry name" value="RsmF-B_ferredox"/>
    <property type="match status" value="1"/>
</dbReference>
<evidence type="ECO:0000256" key="2">
    <source>
        <dbReference type="ARBA" id="ARBA00022679"/>
    </source>
</evidence>
<sequence>MPTSAVGSDQNNYKDDAMTPGARVSAAIEILDAMSEGLAAEQALTRWARQSRFAGSKDRAAVRDHVFDVLRRRRTAAYYGQGESGRALMAGLLYEQDADLDNLFNGQGHAPQPLTDQERAFPSAPADRATRLNLPDWLVPLFDQALGEKADATALALQDRAPICLRVNLARTDVAKAQDLLREEGVETQPNPLADAALTVTEGARRIRNSRAFSEGFVELQDAASQAVVAALPGGGRVLDYCAGGGGKALALAMDGTRKITAHDIDPRRMGDLPARAARSGVQIDTAATAEVKAGRPYDLVLCDAPCSGSGAWRRAAEGKWTLTAERLIELNGIQDIILDEAATLVAPKGTLAYATCSLLREENEDRVAAFLARHDGWKISQMQRFDVTPEGDGFFSTQLTRE</sequence>
<evidence type="ECO:0000313" key="7">
    <source>
        <dbReference type="EMBL" id="SDG15454.1"/>
    </source>
</evidence>
<protein>
    <submittedName>
        <fullName evidence="7">16S rRNA (Cytosine967-C5)-methyltransferase</fullName>
    </submittedName>
</protein>
<dbReference type="Pfam" id="PF01189">
    <property type="entry name" value="Methyltr_RsmB-F"/>
    <property type="match status" value="1"/>
</dbReference>
<dbReference type="Gene3D" id="3.40.50.150">
    <property type="entry name" value="Vaccinia Virus protein VP39"/>
    <property type="match status" value="1"/>
</dbReference>
<accession>A0A1G7RXN9</accession>
<keyword evidence="2 5" id="KW-0808">Transferase</keyword>
<dbReference type="SUPFAM" id="SSF53335">
    <property type="entry name" value="S-adenosyl-L-methionine-dependent methyltransferases"/>
    <property type="match status" value="1"/>
</dbReference>
<dbReference type="PANTHER" id="PTHR22807:SF53">
    <property type="entry name" value="RIBOSOMAL RNA SMALL SUBUNIT METHYLTRANSFERASE B-RELATED"/>
    <property type="match status" value="1"/>
</dbReference>
<dbReference type="Proteomes" id="UP000199399">
    <property type="component" value="Unassembled WGS sequence"/>
</dbReference>
<dbReference type="PRINTS" id="PR02008">
    <property type="entry name" value="RCMTFAMILY"/>
</dbReference>
<dbReference type="InterPro" id="IPR001678">
    <property type="entry name" value="MeTrfase_RsmB-F_NOP2_dom"/>
</dbReference>
<dbReference type="Gene3D" id="3.30.70.1170">
    <property type="entry name" value="Sun protein, domain 3"/>
    <property type="match status" value="1"/>
</dbReference>
<evidence type="ECO:0000256" key="4">
    <source>
        <dbReference type="ARBA" id="ARBA00022884"/>
    </source>
</evidence>
<dbReference type="PROSITE" id="PS51686">
    <property type="entry name" value="SAM_MT_RSMB_NOP"/>
    <property type="match status" value="1"/>
</dbReference>
<evidence type="ECO:0000256" key="5">
    <source>
        <dbReference type="PROSITE-ProRule" id="PRU01023"/>
    </source>
</evidence>
<dbReference type="AlphaFoldDB" id="A0A1G7RXN9"/>
<feature type="binding site" evidence="5">
    <location>
        <position position="264"/>
    </location>
    <ligand>
        <name>S-adenosyl-L-methionine</name>
        <dbReference type="ChEBI" id="CHEBI:59789"/>
    </ligand>
</feature>
<organism evidence="7 8">
    <name type="scientific">Sulfitobacter delicatus</name>
    <dbReference type="NCBI Taxonomy" id="218672"/>
    <lineage>
        <taxon>Bacteria</taxon>
        <taxon>Pseudomonadati</taxon>
        <taxon>Pseudomonadota</taxon>
        <taxon>Alphaproteobacteria</taxon>
        <taxon>Rhodobacterales</taxon>
        <taxon>Roseobacteraceae</taxon>
        <taxon>Sulfitobacter</taxon>
    </lineage>
</organism>
<dbReference type="InterPro" id="IPR049560">
    <property type="entry name" value="MeTrfase_RsmB-F_NOP2_cat"/>
</dbReference>
<dbReference type="PANTHER" id="PTHR22807">
    <property type="entry name" value="NOP2 YEAST -RELATED NOL1/NOP2/FMU SUN DOMAIN-CONTAINING"/>
    <property type="match status" value="1"/>
</dbReference>
<keyword evidence="1 5" id="KW-0489">Methyltransferase</keyword>
<dbReference type="GO" id="GO:0003723">
    <property type="term" value="F:RNA binding"/>
    <property type="evidence" value="ECO:0007669"/>
    <property type="project" value="UniProtKB-UniRule"/>
</dbReference>